<dbReference type="PROSITE" id="PS50928">
    <property type="entry name" value="ABC_TM1"/>
    <property type="match status" value="1"/>
</dbReference>
<gene>
    <name evidence="9" type="ordered locus">Sterm_2064</name>
</gene>
<evidence type="ECO:0000256" key="3">
    <source>
        <dbReference type="ARBA" id="ARBA00022475"/>
    </source>
</evidence>
<keyword evidence="4 7" id="KW-0812">Transmembrane</keyword>
<dbReference type="KEGG" id="str:Sterm_2064"/>
<evidence type="ECO:0000256" key="4">
    <source>
        <dbReference type="ARBA" id="ARBA00022692"/>
    </source>
</evidence>
<dbReference type="eggNOG" id="COG0600">
    <property type="taxonomic scope" value="Bacteria"/>
</dbReference>
<protein>
    <submittedName>
        <fullName evidence="9">Binding-protein-dependent transport systems inner membrane component</fullName>
    </submittedName>
</protein>
<comment type="similarity">
    <text evidence="7">Belongs to the binding-protein-dependent transport system permease family.</text>
</comment>
<dbReference type="AlphaFoldDB" id="D1AK03"/>
<feature type="transmembrane region" description="Helical" evidence="7">
    <location>
        <begin position="94"/>
        <end position="119"/>
    </location>
</feature>
<evidence type="ECO:0000256" key="1">
    <source>
        <dbReference type="ARBA" id="ARBA00004651"/>
    </source>
</evidence>
<name>D1AK03_SEBTE</name>
<reference evidence="10" key="1">
    <citation type="submission" date="2009-09" db="EMBL/GenBank/DDBJ databases">
        <title>The complete chromosome of Sebaldella termitidis ATCC 33386.</title>
        <authorList>
            <consortium name="US DOE Joint Genome Institute (JGI-PGF)"/>
            <person name="Lucas S."/>
            <person name="Copeland A."/>
            <person name="Lapidus A."/>
            <person name="Glavina del Rio T."/>
            <person name="Dalin E."/>
            <person name="Tice H."/>
            <person name="Bruce D."/>
            <person name="Goodwin L."/>
            <person name="Pitluck S."/>
            <person name="Kyrpides N."/>
            <person name="Mavromatis K."/>
            <person name="Ivanova N."/>
            <person name="Mikhailova N."/>
            <person name="Sims D."/>
            <person name="Meincke L."/>
            <person name="Brettin T."/>
            <person name="Detter J.C."/>
            <person name="Han C."/>
            <person name="Larimer F."/>
            <person name="Land M."/>
            <person name="Hauser L."/>
            <person name="Markowitz V."/>
            <person name="Cheng J.F."/>
            <person name="Hugenholtz P."/>
            <person name="Woyke T."/>
            <person name="Wu D."/>
            <person name="Eisen J.A."/>
        </authorList>
    </citation>
    <scope>NUCLEOTIDE SEQUENCE [LARGE SCALE GENOMIC DNA]</scope>
    <source>
        <strain evidence="10">ATCC 33386 / NCTC 11300</strain>
    </source>
</reference>
<feature type="transmembrane region" description="Helical" evidence="7">
    <location>
        <begin position="125"/>
        <end position="144"/>
    </location>
</feature>
<reference evidence="9 10" key="2">
    <citation type="journal article" date="2010" name="Stand. Genomic Sci.">
        <title>Complete genome sequence of Sebaldella termitidis type strain (NCTC 11300).</title>
        <authorList>
            <person name="Harmon-Smith M."/>
            <person name="Celia L."/>
            <person name="Chertkov O."/>
            <person name="Lapidus A."/>
            <person name="Copeland A."/>
            <person name="Glavina Del Rio T."/>
            <person name="Nolan M."/>
            <person name="Lucas S."/>
            <person name="Tice H."/>
            <person name="Cheng J.F."/>
            <person name="Han C."/>
            <person name="Detter J.C."/>
            <person name="Bruce D."/>
            <person name="Goodwin L."/>
            <person name="Pitluck S."/>
            <person name="Pati A."/>
            <person name="Liolios K."/>
            <person name="Ivanova N."/>
            <person name="Mavromatis K."/>
            <person name="Mikhailova N."/>
            <person name="Chen A."/>
            <person name="Palaniappan K."/>
            <person name="Land M."/>
            <person name="Hauser L."/>
            <person name="Chang Y.J."/>
            <person name="Jeffries C.D."/>
            <person name="Brettin T."/>
            <person name="Goker M."/>
            <person name="Beck B."/>
            <person name="Bristow J."/>
            <person name="Eisen J.A."/>
            <person name="Markowitz V."/>
            <person name="Hugenholtz P."/>
            <person name="Kyrpides N.C."/>
            <person name="Klenk H.P."/>
            <person name="Chen F."/>
        </authorList>
    </citation>
    <scope>NUCLEOTIDE SEQUENCE [LARGE SCALE GENOMIC DNA]</scope>
    <source>
        <strain evidence="10">ATCC 33386 / NCTC 11300</strain>
    </source>
</reference>
<keyword evidence="10" id="KW-1185">Reference proteome</keyword>
<feature type="transmembrane region" description="Helical" evidence="7">
    <location>
        <begin position="66"/>
        <end position="87"/>
    </location>
</feature>
<dbReference type="Gene3D" id="1.10.3720.10">
    <property type="entry name" value="MetI-like"/>
    <property type="match status" value="1"/>
</dbReference>
<dbReference type="GO" id="GO:0055085">
    <property type="term" value="P:transmembrane transport"/>
    <property type="evidence" value="ECO:0007669"/>
    <property type="project" value="InterPro"/>
</dbReference>
<sequence length="254" mass="28091">MKKSENTGSKFQSVLFFLILILLIQIITVKFDIPKYIFPSPSDVISVLWNDKSVLGEHALITFGEALAGFIAAVISGIILGGLLGYFRLLRNILYPLILISQMVPLIAVAPVILIWFGFGIMPKILIVLTVCIFPCILSFLDGLDNIDNELISLMKTMKANEIQIFFKLKLPASLQSLLSGLKISAVYSIMGAVIGEWLGAEKGLGIYMTRAISSFRTDALFASIFLIIILSLAVFKATEYAEKKLIPWKNNKI</sequence>
<keyword evidence="2 7" id="KW-0813">Transport</keyword>
<dbReference type="Pfam" id="PF00528">
    <property type="entry name" value="BPD_transp_1"/>
    <property type="match status" value="1"/>
</dbReference>
<dbReference type="SUPFAM" id="SSF161098">
    <property type="entry name" value="MetI-like"/>
    <property type="match status" value="1"/>
</dbReference>
<dbReference type="RefSeq" id="WP_012861513.1">
    <property type="nucleotide sequence ID" value="NC_013517.1"/>
</dbReference>
<evidence type="ECO:0000256" key="2">
    <source>
        <dbReference type="ARBA" id="ARBA00022448"/>
    </source>
</evidence>
<evidence type="ECO:0000256" key="6">
    <source>
        <dbReference type="ARBA" id="ARBA00023136"/>
    </source>
</evidence>
<evidence type="ECO:0000259" key="8">
    <source>
        <dbReference type="PROSITE" id="PS50928"/>
    </source>
</evidence>
<evidence type="ECO:0000313" key="10">
    <source>
        <dbReference type="Proteomes" id="UP000000845"/>
    </source>
</evidence>
<dbReference type="InterPro" id="IPR035906">
    <property type="entry name" value="MetI-like_sf"/>
</dbReference>
<feature type="transmembrane region" description="Helical" evidence="7">
    <location>
        <begin position="12"/>
        <end position="31"/>
    </location>
</feature>
<keyword evidence="3" id="KW-1003">Cell membrane</keyword>
<evidence type="ECO:0000256" key="7">
    <source>
        <dbReference type="RuleBase" id="RU363032"/>
    </source>
</evidence>
<proteinExistence type="inferred from homology"/>
<dbReference type="InterPro" id="IPR000515">
    <property type="entry name" value="MetI-like"/>
</dbReference>
<feature type="transmembrane region" description="Helical" evidence="7">
    <location>
        <begin position="178"/>
        <end position="200"/>
    </location>
</feature>
<keyword evidence="5 7" id="KW-1133">Transmembrane helix</keyword>
<feature type="domain" description="ABC transmembrane type-1" evidence="8">
    <location>
        <begin position="63"/>
        <end position="239"/>
    </location>
</feature>
<organism evidence="9 10">
    <name type="scientific">Sebaldella termitidis (strain ATCC 33386 / NCTC 11300)</name>
    <dbReference type="NCBI Taxonomy" id="526218"/>
    <lineage>
        <taxon>Bacteria</taxon>
        <taxon>Fusobacteriati</taxon>
        <taxon>Fusobacteriota</taxon>
        <taxon>Fusobacteriia</taxon>
        <taxon>Fusobacteriales</taxon>
        <taxon>Leptotrichiaceae</taxon>
        <taxon>Sebaldella</taxon>
    </lineage>
</organism>
<dbReference type="HOGENOM" id="CLU_046113_2_1_0"/>
<dbReference type="EMBL" id="CP001739">
    <property type="protein sequence ID" value="ACZ08919.1"/>
    <property type="molecule type" value="Genomic_DNA"/>
</dbReference>
<dbReference type="CDD" id="cd06261">
    <property type="entry name" value="TM_PBP2"/>
    <property type="match status" value="1"/>
</dbReference>
<feature type="transmembrane region" description="Helical" evidence="7">
    <location>
        <begin position="220"/>
        <end position="236"/>
    </location>
</feature>
<evidence type="ECO:0000313" key="9">
    <source>
        <dbReference type="EMBL" id="ACZ08919.1"/>
    </source>
</evidence>
<dbReference type="STRING" id="526218.Sterm_2064"/>
<dbReference type="PANTHER" id="PTHR30151:SF20">
    <property type="entry name" value="ABC TRANSPORTER PERMEASE PROTEIN HI_0355-RELATED"/>
    <property type="match status" value="1"/>
</dbReference>
<dbReference type="GO" id="GO:0005886">
    <property type="term" value="C:plasma membrane"/>
    <property type="evidence" value="ECO:0007669"/>
    <property type="project" value="UniProtKB-SubCell"/>
</dbReference>
<keyword evidence="6 7" id="KW-0472">Membrane</keyword>
<dbReference type="PANTHER" id="PTHR30151">
    <property type="entry name" value="ALKANE SULFONATE ABC TRANSPORTER-RELATED, MEMBRANE SUBUNIT"/>
    <property type="match status" value="1"/>
</dbReference>
<dbReference type="Proteomes" id="UP000000845">
    <property type="component" value="Chromosome"/>
</dbReference>
<comment type="subcellular location">
    <subcellularLocation>
        <location evidence="1 7">Cell membrane</location>
        <topology evidence="1 7">Multi-pass membrane protein</topology>
    </subcellularLocation>
</comment>
<accession>D1AK03</accession>
<evidence type="ECO:0000256" key="5">
    <source>
        <dbReference type="ARBA" id="ARBA00022989"/>
    </source>
</evidence>